<dbReference type="PROSITE" id="PS00283">
    <property type="entry name" value="SOYBEAN_KUNITZ"/>
    <property type="match status" value="1"/>
</dbReference>
<dbReference type="OrthoDB" id="1054558at2759"/>
<protein>
    <submittedName>
        <fullName evidence="3">Kunitz trypsin inhibitor 2-like</fullName>
    </submittedName>
</protein>
<feature type="signal peptide" evidence="1">
    <location>
        <begin position="1"/>
        <end position="24"/>
    </location>
</feature>
<dbReference type="GO" id="GO:0004866">
    <property type="term" value="F:endopeptidase inhibitor activity"/>
    <property type="evidence" value="ECO:0007669"/>
    <property type="project" value="InterPro"/>
</dbReference>
<keyword evidence="1" id="KW-0732">Signal</keyword>
<reference evidence="3" key="2">
    <citation type="submission" date="2025-08" db="UniProtKB">
        <authorList>
            <consortium name="RefSeq"/>
        </authorList>
    </citation>
    <scope>IDENTIFICATION</scope>
    <source>
        <tissue evidence="3">Leaf</tissue>
    </source>
</reference>
<dbReference type="InterPro" id="IPR002160">
    <property type="entry name" value="Prot_inh_Kunz-lg"/>
</dbReference>
<dbReference type="InterPro" id="IPR011065">
    <property type="entry name" value="Kunitz_inhibitor_STI-like_sf"/>
</dbReference>
<name>A0A6J0L863_RAPSA</name>
<dbReference type="PANTHER" id="PTHR33107">
    <property type="entry name" value="KUNITZ TRYPSIN INHIBITOR 2"/>
    <property type="match status" value="1"/>
</dbReference>
<dbReference type="SMART" id="SM00452">
    <property type="entry name" value="STI"/>
    <property type="match status" value="1"/>
</dbReference>
<organism evidence="2 3">
    <name type="scientific">Raphanus sativus</name>
    <name type="common">Radish</name>
    <name type="synonym">Raphanus raphanistrum var. sativus</name>
    <dbReference type="NCBI Taxonomy" id="3726"/>
    <lineage>
        <taxon>Eukaryota</taxon>
        <taxon>Viridiplantae</taxon>
        <taxon>Streptophyta</taxon>
        <taxon>Embryophyta</taxon>
        <taxon>Tracheophyta</taxon>
        <taxon>Spermatophyta</taxon>
        <taxon>Magnoliopsida</taxon>
        <taxon>eudicotyledons</taxon>
        <taxon>Gunneridae</taxon>
        <taxon>Pentapetalae</taxon>
        <taxon>rosids</taxon>
        <taxon>malvids</taxon>
        <taxon>Brassicales</taxon>
        <taxon>Brassicaceae</taxon>
        <taxon>Brassiceae</taxon>
        <taxon>Raphanus</taxon>
    </lineage>
</organism>
<feature type="chain" id="PRO_5026964658" evidence="1">
    <location>
        <begin position="25"/>
        <end position="217"/>
    </location>
</feature>
<dbReference type="Pfam" id="PF00197">
    <property type="entry name" value="Kunitz_legume"/>
    <property type="match status" value="1"/>
</dbReference>
<reference evidence="2" key="1">
    <citation type="journal article" date="2019" name="Database">
        <title>The radish genome database (RadishGD): an integrated information resource for radish genomics.</title>
        <authorList>
            <person name="Yu H.J."/>
            <person name="Baek S."/>
            <person name="Lee Y.J."/>
            <person name="Cho A."/>
            <person name="Mun J.H."/>
        </authorList>
    </citation>
    <scope>NUCLEOTIDE SEQUENCE [LARGE SCALE GENOMIC DNA]</scope>
    <source>
        <strain evidence="2">cv. WK10039</strain>
    </source>
</reference>
<evidence type="ECO:0000313" key="2">
    <source>
        <dbReference type="Proteomes" id="UP000504610"/>
    </source>
</evidence>
<dbReference type="KEGG" id="rsz:108827430"/>
<accession>A0A6J0L863</accession>
<dbReference type="GeneID" id="108827430"/>
<dbReference type="Proteomes" id="UP000504610">
    <property type="component" value="Chromosome 9"/>
</dbReference>
<keyword evidence="2" id="KW-1185">Reference proteome</keyword>
<sequence length="217" mass="23608">MSSLPPLASFLITLLLAAAVCIHGEESVRDTNGNEVRIGEQYFIQPINTGSNGGGLVPIDQTFPICQPLGITEALGGEPGVPVNIAYRSGFLTPLKVIKTNLNITIEFEYNLCNELSKFWEVEEFGDPTKPAIRIGGSPKEPRSWFKIEKVKDDGTYKLTTPAGTVGAIPILGSTPRLVLTNDVSKIISVKFIKVNDATTDVTSRVEKLGLRMIPFY</sequence>
<dbReference type="SUPFAM" id="SSF50386">
    <property type="entry name" value="STI-like"/>
    <property type="match status" value="1"/>
</dbReference>
<dbReference type="AlphaFoldDB" id="A0A6J0L863"/>
<evidence type="ECO:0000313" key="3">
    <source>
        <dbReference type="RefSeq" id="XP_018456327.1"/>
    </source>
</evidence>
<proteinExistence type="predicted"/>
<dbReference type="RefSeq" id="XP_018456327.1">
    <property type="nucleotide sequence ID" value="XM_018600825.2"/>
</dbReference>
<gene>
    <name evidence="3" type="primary">LOC108827430</name>
</gene>
<dbReference type="PANTHER" id="PTHR33107:SF89">
    <property type="entry name" value="KUNITZ TRYPSIN INHIBITOR 2"/>
    <property type="match status" value="1"/>
</dbReference>
<evidence type="ECO:0000256" key="1">
    <source>
        <dbReference type="SAM" id="SignalP"/>
    </source>
</evidence>
<dbReference type="Gene3D" id="2.80.10.50">
    <property type="match status" value="1"/>
</dbReference>
<dbReference type="PRINTS" id="PR00291">
    <property type="entry name" value="KUNITZINHBTR"/>
</dbReference>